<comment type="caution">
    <text evidence="13">The sequence shown here is derived from an EMBL/GenBank/DDBJ whole genome shotgun (WGS) entry which is preliminary data.</text>
</comment>
<dbReference type="PANTHER" id="PTHR12714">
    <property type="entry name" value="PROTEIN-S ISOPRENYLCYSTEINE O-METHYLTRANSFERASE"/>
    <property type="match status" value="1"/>
</dbReference>
<keyword evidence="14" id="KW-1185">Reference proteome</keyword>
<keyword evidence="7 12" id="KW-1133">Transmembrane helix</keyword>
<keyword evidence="6" id="KW-0256">Endoplasmic reticulum</keyword>
<evidence type="ECO:0000256" key="3">
    <source>
        <dbReference type="ARBA" id="ARBA00022603"/>
    </source>
</evidence>
<dbReference type="EMBL" id="MU150233">
    <property type="protein sequence ID" value="KAF9468412.1"/>
    <property type="molecule type" value="Genomic_DNA"/>
</dbReference>
<dbReference type="Pfam" id="PF04191">
    <property type="entry name" value="PEMT"/>
    <property type="match status" value="1"/>
</dbReference>
<comment type="subcellular location">
    <subcellularLocation>
        <location evidence="1">Endomembrane system</location>
        <topology evidence="1">Multi-pass membrane protein</topology>
    </subcellularLocation>
</comment>
<keyword evidence="3" id="KW-0808">Transferase</keyword>
<name>A0A9P6CJF5_9AGAR</name>
<feature type="transmembrane region" description="Helical" evidence="12">
    <location>
        <begin position="130"/>
        <end position="151"/>
    </location>
</feature>
<organism evidence="13 14">
    <name type="scientific">Collybia nuda</name>
    <dbReference type="NCBI Taxonomy" id="64659"/>
    <lineage>
        <taxon>Eukaryota</taxon>
        <taxon>Fungi</taxon>
        <taxon>Dikarya</taxon>
        <taxon>Basidiomycota</taxon>
        <taxon>Agaricomycotina</taxon>
        <taxon>Agaricomycetes</taxon>
        <taxon>Agaricomycetidae</taxon>
        <taxon>Agaricales</taxon>
        <taxon>Tricholomatineae</taxon>
        <taxon>Clitocybaceae</taxon>
        <taxon>Collybia</taxon>
    </lineage>
</organism>
<evidence type="ECO:0000256" key="1">
    <source>
        <dbReference type="ARBA" id="ARBA00004127"/>
    </source>
</evidence>
<evidence type="ECO:0000256" key="11">
    <source>
        <dbReference type="ARBA" id="ARBA00023264"/>
    </source>
</evidence>
<evidence type="ECO:0000256" key="9">
    <source>
        <dbReference type="ARBA" id="ARBA00023136"/>
    </source>
</evidence>
<dbReference type="GO" id="GO:0032259">
    <property type="term" value="P:methylation"/>
    <property type="evidence" value="ECO:0007669"/>
    <property type="project" value="UniProtKB-KW"/>
</dbReference>
<keyword evidence="11" id="KW-1208">Phospholipid metabolism</keyword>
<dbReference type="GO" id="GO:0008168">
    <property type="term" value="F:methyltransferase activity"/>
    <property type="evidence" value="ECO:0007669"/>
    <property type="project" value="UniProtKB-KW"/>
</dbReference>
<accession>A0A9P6CJF5</accession>
<protein>
    <recommendedName>
        <fullName evidence="15">Protein-S-isoprenylcysteine O-methyltransferase</fullName>
    </recommendedName>
</protein>
<evidence type="ECO:0000313" key="13">
    <source>
        <dbReference type="EMBL" id="KAF9468412.1"/>
    </source>
</evidence>
<evidence type="ECO:0000256" key="2">
    <source>
        <dbReference type="ARBA" id="ARBA00022516"/>
    </source>
</evidence>
<keyword evidence="10" id="KW-0594">Phospholipid biosynthesis</keyword>
<dbReference type="GO" id="GO:0012505">
    <property type="term" value="C:endomembrane system"/>
    <property type="evidence" value="ECO:0007669"/>
    <property type="project" value="UniProtKB-SubCell"/>
</dbReference>
<keyword evidence="2" id="KW-0444">Lipid biosynthesis</keyword>
<reference evidence="13" key="1">
    <citation type="submission" date="2020-11" db="EMBL/GenBank/DDBJ databases">
        <authorList>
            <consortium name="DOE Joint Genome Institute"/>
            <person name="Ahrendt S."/>
            <person name="Riley R."/>
            <person name="Andreopoulos W."/>
            <person name="Labutti K."/>
            <person name="Pangilinan J."/>
            <person name="Ruiz-Duenas F.J."/>
            <person name="Barrasa J.M."/>
            <person name="Sanchez-Garcia M."/>
            <person name="Camarero S."/>
            <person name="Miyauchi S."/>
            <person name="Serrano A."/>
            <person name="Linde D."/>
            <person name="Babiker R."/>
            <person name="Drula E."/>
            <person name="Ayuso-Fernandez I."/>
            <person name="Pacheco R."/>
            <person name="Padilla G."/>
            <person name="Ferreira P."/>
            <person name="Barriuso J."/>
            <person name="Kellner H."/>
            <person name="Castanera R."/>
            <person name="Alfaro M."/>
            <person name="Ramirez L."/>
            <person name="Pisabarro A.G."/>
            <person name="Kuo A."/>
            <person name="Tritt A."/>
            <person name="Lipzen A."/>
            <person name="He G."/>
            <person name="Yan M."/>
            <person name="Ng V."/>
            <person name="Cullen D."/>
            <person name="Martin F."/>
            <person name="Rosso M.-N."/>
            <person name="Henrissat B."/>
            <person name="Hibbett D."/>
            <person name="Martinez A.T."/>
            <person name="Grigoriev I.V."/>
        </authorList>
    </citation>
    <scope>NUCLEOTIDE SEQUENCE</scope>
    <source>
        <strain evidence="13">CBS 247.69</strain>
    </source>
</reference>
<evidence type="ECO:0000256" key="6">
    <source>
        <dbReference type="ARBA" id="ARBA00022824"/>
    </source>
</evidence>
<keyword evidence="5 12" id="KW-0812">Transmembrane</keyword>
<dbReference type="GO" id="GO:0008654">
    <property type="term" value="P:phospholipid biosynthetic process"/>
    <property type="evidence" value="ECO:0007669"/>
    <property type="project" value="UniProtKB-KW"/>
</dbReference>
<keyword evidence="3" id="KW-0489">Methyltransferase</keyword>
<feature type="transmembrane region" description="Helical" evidence="12">
    <location>
        <begin position="99"/>
        <end position="118"/>
    </location>
</feature>
<evidence type="ECO:0000256" key="5">
    <source>
        <dbReference type="ARBA" id="ARBA00022692"/>
    </source>
</evidence>
<dbReference type="InterPro" id="IPR007318">
    <property type="entry name" value="Phopholipid_MeTrfase"/>
</dbReference>
<sequence length="182" mass="20340">VYWAVGIAEIATVWASNWPTAPGSSQILSRLMLRGNIDDIYLTPLSASGVVLITLGTILRMQCYRAMKRLFTFELSIRGDHKLVTTGPYGVVRHPSYSGLLLIYAGMACWYGSQGSWLRESGILETRGGMVFFGIFGTLLGGALLGLLNRMPAEDEALKKRFGTEWIEYARRVPHFVIPWMY</sequence>
<evidence type="ECO:0000256" key="10">
    <source>
        <dbReference type="ARBA" id="ARBA00023209"/>
    </source>
</evidence>
<evidence type="ECO:0000256" key="7">
    <source>
        <dbReference type="ARBA" id="ARBA00022989"/>
    </source>
</evidence>
<dbReference type="Gene3D" id="1.20.120.1630">
    <property type="match status" value="1"/>
</dbReference>
<dbReference type="OrthoDB" id="422086at2759"/>
<gene>
    <name evidence="13" type="ORF">BDZ94DRAFT_1154265</name>
</gene>
<keyword evidence="4" id="KW-0949">S-adenosyl-L-methionine</keyword>
<feature type="transmembrane region" description="Helical" evidence="12">
    <location>
        <begin position="40"/>
        <end position="59"/>
    </location>
</feature>
<feature type="non-terminal residue" evidence="13">
    <location>
        <position position="1"/>
    </location>
</feature>
<dbReference type="Proteomes" id="UP000807353">
    <property type="component" value="Unassembled WGS sequence"/>
</dbReference>
<keyword evidence="8" id="KW-0443">Lipid metabolism</keyword>
<dbReference type="AlphaFoldDB" id="A0A9P6CJF5"/>
<dbReference type="PANTHER" id="PTHR12714:SF9">
    <property type="entry name" value="PROTEIN-S-ISOPRENYLCYSTEINE O-METHYLTRANSFERASE"/>
    <property type="match status" value="1"/>
</dbReference>
<evidence type="ECO:0008006" key="15">
    <source>
        <dbReference type="Google" id="ProtNLM"/>
    </source>
</evidence>
<evidence type="ECO:0000256" key="4">
    <source>
        <dbReference type="ARBA" id="ARBA00022691"/>
    </source>
</evidence>
<evidence type="ECO:0000256" key="12">
    <source>
        <dbReference type="SAM" id="Phobius"/>
    </source>
</evidence>
<evidence type="ECO:0000256" key="8">
    <source>
        <dbReference type="ARBA" id="ARBA00023098"/>
    </source>
</evidence>
<evidence type="ECO:0000313" key="14">
    <source>
        <dbReference type="Proteomes" id="UP000807353"/>
    </source>
</evidence>
<proteinExistence type="predicted"/>
<keyword evidence="9 12" id="KW-0472">Membrane</keyword>